<evidence type="ECO:0000313" key="15">
    <source>
        <dbReference type="EMBL" id="TRW26891.1"/>
    </source>
</evidence>
<evidence type="ECO:0000256" key="12">
    <source>
        <dbReference type="PIRSR" id="PIRSR001461-1"/>
    </source>
</evidence>
<evidence type="ECO:0000256" key="3">
    <source>
        <dbReference type="ARBA" id="ARBA00001941"/>
    </source>
</evidence>
<feature type="binding site" evidence="10 14">
    <location>
        <position position="65"/>
    </location>
    <ligand>
        <name>substrate</name>
    </ligand>
</feature>
<dbReference type="OrthoDB" id="1645589at2"/>
<keyword evidence="13" id="KW-0862">Zinc</keyword>
<dbReference type="GO" id="GO:0006098">
    <property type="term" value="P:pentose-phosphate shunt"/>
    <property type="evidence" value="ECO:0007669"/>
    <property type="project" value="UniProtKB-UniRule"/>
</dbReference>
<comment type="cofactor">
    <cofactor evidence="3">
        <name>Co(2+)</name>
        <dbReference type="ChEBI" id="CHEBI:48828"/>
    </cofactor>
</comment>
<dbReference type="SUPFAM" id="SSF51366">
    <property type="entry name" value="Ribulose-phoshate binding barrel"/>
    <property type="match status" value="1"/>
</dbReference>
<dbReference type="AlphaFoldDB" id="A0A552V8W6"/>
<feature type="binding site" evidence="10 14">
    <location>
        <begin position="196"/>
        <end position="197"/>
    </location>
    <ligand>
        <name>substrate</name>
    </ligand>
</feature>
<feature type="binding site" evidence="14">
    <location>
        <position position="176"/>
    </location>
    <ligand>
        <name>substrate</name>
    </ligand>
</feature>
<comment type="cofactor">
    <cofactor evidence="4">
        <name>Zn(2+)</name>
        <dbReference type="ChEBI" id="CHEBI:29105"/>
    </cofactor>
</comment>
<comment type="cofactor">
    <cofactor evidence="2">
        <name>Mn(2+)</name>
        <dbReference type="ChEBI" id="CHEBI:29035"/>
    </cofactor>
</comment>
<feature type="active site" description="Proton acceptor" evidence="10 12">
    <location>
        <position position="34"/>
    </location>
</feature>
<feature type="binding site" evidence="10 14">
    <location>
        <position position="7"/>
    </location>
    <ligand>
        <name>substrate</name>
    </ligand>
</feature>
<evidence type="ECO:0000256" key="5">
    <source>
        <dbReference type="ARBA" id="ARBA00001954"/>
    </source>
</evidence>
<name>A0A552V8W6_9FIRM</name>
<dbReference type="InterPro" id="IPR000056">
    <property type="entry name" value="Ribul_P_3_epim-like"/>
</dbReference>
<comment type="similarity">
    <text evidence="6 10 11">Belongs to the ribulose-phosphate 3-epimerase family.</text>
</comment>
<feature type="binding site" evidence="10 13">
    <location>
        <position position="65"/>
    </location>
    <ligand>
        <name>a divalent metal cation</name>
        <dbReference type="ChEBI" id="CHEBI:60240"/>
    </ligand>
</feature>
<comment type="cofactor">
    <cofactor evidence="10 13">
        <name>a divalent metal cation</name>
        <dbReference type="ChEBI" id="CHEBI:60240"/>
    </cofactor>
    <text evidence="10 13">Binds 1 divalent metal cation per subunit.</text>
</comment>
<protein>
    <recommendedName>
        <fullName evidence="7 10">Ribulose-phosphate 3-epimerase</fullName>
        <ecNumber evidence="7 10">5.1.3.1</ecNumber>
    </recommendedName>
</protein>
<keyword evidence="10 11" id="KW-0119">Carbohydrate metabolism</keyword>
<dbReference type="PANTHER" id="PTHR11749">
    <property type="entry name" value="RIBULOSE-5-PHOSPHATE-3-EPIMERASE"/>
    <property type="match status" value="1"/>
</dbReference>
<evidence type="ECO:0000256" key="8">
    <source>
        <dbReference type="ARBA" id="ARBA00022723"/>
    </source>
</evidence>
<proteinExistence type="inferred from homology"/>
<evidence type="ECO:0000256" key="14">
    <source>
        <dbReference type="PIRSR" id="PIRSR001461-3"/>
    </source>
</evidence>
<feature type="binding site" evidence="10">
    <location>
        <begin position="174"/>
        <end position="176"/>
    </location>
    <ligand>
        <name>substrate</name>
    </ligand>
</feature>
<dbReference type="InterPro" id="IPR013785">
    <property type="entry name" value="Aldolase_TIM"/>
</dbReference>
<dbReference type="Gene3D" id="3.20.20.70">
    <property type="entry name" value="Aldolase class I"/>
    <property type="match status" value="1"/>
</dbReference>
<keyword evidence="13" id="KW-0170">Cobalt</keyword>
<dbReference type="InterPro" id="IPR011060">
    <property type="entry name" value="RibuloseP-bd_barrel"/>
</dbReference>
<evidence type="ECO:0000256" key="6">
    <source>
        <dbReference type="ARBA" id="ARBA00009541"/>
    </source>
</evidence>
<comment type="caution">
    <text evidence="15">The sequence shown here is derived from an EMBL/GenBank/DDBJ whole genome shotgun (WGS) entry which is preliminary data.</text>
</comment>
<comment type="cofactor">
    <cofactor evidence="5">
        <name>Fe(2+)</name>
        <dbReference type="ChEBI" id="CHEBI:29033"/>
    </cofactor>
</comment>
<dbReference type="HAMAP" id="MF_02227">
    <property type="entry name" value="RPE"/>
    <property type="match status" value="1"/>
</dbReference>
<feature type="binding site" evidence="10 13">
    <location>
        <position position="32"/>
    </location>
    <ligand>
        <name>a divalent metal cation</name>
        <dbReference type="ChEBI" id="CHEBI:60240"/>
    </ligand>
</feature>
<dbReference type="EMBL" id="VJXW01000006">
    <property type="protein sequence ID" value="TRW26891.1"/>
    <property type="molecule type" value="Genomic_DNA"/>
</dbReference>
<reference evidence="15 16" key="1">
    <citation type="submission" date="2019-07" db="EMBL/GenBank/DDBJ databases">
        <title>Criibacterium bergeronii gen. nov., sp. nov. isolated from human clinical samples.</title>
        <authorList>
            <person name="Maheux A.F."/>
            <person name="Boudreau D.K."/>
            <person name="Berube E."/>
            <person name="Brodeur S."/>
            <person name="Bernard K.A."/>
            <person name="Abed J.Y."/>
            <person name="Ducrey E."/>
            <person name="Guay E.F."/>
            <person name="Raymond F."/>
            <person name="Corbeil J."/>
            <person name="Domingo M.-C."/>
            <person name="Roy P.H."/>
            <person name="Boissinot M."/>
            <person name="Tocheva E.I."/>
            <person name="Omar R.F."/>
        </authorList>
    </citation>
    <scope>NUCLEOTIDE SEQUENCE [LARGE SCALE GENOMIC DNA]</scope>
    <source>
        <strain evidence="15 16">CCRI-24246</strain>
    </source>
</reference>
<dbReference type="GO" id="GO:0004750">
    <property type="term" value="F:D-ribulose-phosphate 3-epimerase activity"/>
    <property type="evidence" value="ECO:0007669"/>
    <property type="project" value="UniProtKB-UniRule"/>
</dbReference>
<evidence type="ECO:0000256" key="11">
    <source>
        <dbReference type="PIRNR" id="PIRNR001461"/>
    </source>
</evidence>
<dbReference type="PIRSF" id="PIRSF001461">
    <property type="entry name" value="RPE"/>
    <property type="match status" value="1"/>
</dbReference>
<dbReference type="NCBIfam" id="NF004076">
    <property type="entry name" value="PRK05581.1-4"/>
    <property type="match status" value="1"/>
</dbReference>
<dbReference type="FunFam" id="3.20.20.70:FF:000004">
    <property type="entry name" value="Ribulose-phosphate 3-epimerase"/>
    <property type="match status" value="1"/>
</dbReference>
<sequence>MKELSPSILSAELSNIKQQLEQVKAAGIKYLHIDVMDGLFVPNITIGQPYIKSLRKLSDLIFDVHLMIEKPERYIESFAEAGADILTIHYEACTHLDRALHQIKDNGMKAGVTINPSTPINILSEVLPIADLVLVMSVNPGFGGQSFIENSVSKLEWLKEVRQKENYNYIIEVDGGVNTSNIEKISNAGAELFVAGSAVFNDKDIKENIDGLYKKIR</sequence>
<dbReference type="GO" id="GO:0019323">
    <property type="term" value="P:pentose catabolic process"/>
    <property type="evidence" value="ECO:0007669"/>
    <property type="project" value="UniProtKB-UniRule"/>
</dbReference>
<evidence type="ECO:0000256" key="2">
    <source>
        <dbReference type="ARBA" id="ARBA00001936"/>
    </source>
</evidence>
<evidence type="ECO:0000256" key="7">
    <source>
        <dbReference type="ARBA" id="ARBA00013188"/>
    </source>
</evidence>
<gene>
    <name evidence="10" type="primary">rpe</name>
    <name evidence="15" type="ORF">FL857_05455</name>
</gene>
<dbReference type="EC" id="5.1.3.1" evidence="7 10"/>
<dbReference type="PROSITE" id="PS01085">
    <property type="entry name" value="RIBUL_P_3_EPIMER_1"/>
    <property type="match status" value="1"/>
</dbReference>
<dbReference type="InterPro" id="IPR026019">
    <property type="entry name" value="Ribul_P_3_epim"/>
</dbReference>
<accession>A0A552V8W6</accession>
<evidence type="ECO:0000256" key="1">
    <source>
        <dbReference type="ARBA" id="ARBA00001782"/>
    </source>
</evidence>
<keyword evidence="9 10" id="KW-0413">Isomerase</keyword>
<feature type="binding site" evidence="10 13">
    <location>
        <position position="174"/>
    </location>
    <ligand>
        <name>a divalent metal cation</name>
        <dbReference type="ChEBI" id="CHEBI:60240"/>
    </ligand>
</feature>
<evidence type="ECO:0000256" key="10">
    <source>
        <dbReference type="HAMAP-Rule" id="MF_02227"/>
    </source>
</evidence>
<feature type="binding site" evidence="10 13">
    <location>
        <position position="34"/>
    </location>
    <ligand>
        <name>a divalent metal cation</name>
        <dbReference type="ChEBI" id="CHEBI:60240"/>
    </ligand>
</feature>
<feature type="binding site" evidence="10 14">
    <location>
        <begin position="141"/>
        <end position="144"/>
    </location>
    <ligand>
        <name>substrate</name>
    </ligand>
</feature>
<dbReference type="Pfam" id="PF00834">
    <property type="entry name" value="Ribul_P_3_epim"/>
    <property type="match status" value="1"/>
</dbReference>
<feature type="active site" description="Proton donor" evidence="10 12">
    <location>
        <position position="174"/>
    </location>
</feature>
<organism evidence="15 16">
    <name type="scientific">Criibacterium bergeronii</name>
    <dbReference type="NCBI Taxonomy" id="1871336"/>
    <lineage>
        <taxon>Bacteria</taxon>
        <taxon>Bacillati</taxon>
        <taxon>Bacillota</taxon>
        <taxon>Clostridia</taxon>
        <taxon>Peptostreptococcales</taxon>
        <taxon>Filifactoraceae</taxon>
        <taxon>Criibacterium</taxon>
    </lineage>
</organism>
<dbReference type="GO" id="GO:0005737">
    <property type="term" value="C:cytoplasm"/>
    <property type="evidence" value="ECO:0007669"/>
    <property type="project" value="UniProtKB-ARBA"/>
</dbReference>
<dbReference type="NCBIfam" id="TIGR01163">
    <property type="entry name" value="rpe"/>
    <property type="match status" value="1"/>
</dbReference>
<comment type="function">
    <text evidence="10">Catalyzes the reversible epimerization of D-ribulose 5-phosphate to D-xylulose 5-phosphate.</text>
</comment>
<evidence type="ECO:0000313" key="16">
    <source>
        <dbReference type="Proteomes" id="UP000319424"/>
    </source>
</evidence>
<keyword evidence="13" id="KW-0464">Manganese</keyword>
<evidence type="ECO:0000256" key="9">
    <source>
        <dbReference type="ARBA" id="ARBA00023235"/>
    </source>
</evidence>
<evidence type="ECO:0000256" key="4">
    <source>
        <dbReference type="ARBA" id="ARBA00001947"/>
    </source>
</evidence>
<comment type="pathway">
    <text evidence="10">Carbohydrate degradation.</text>
</comment>
<dbReference type="RefSeq" id="WP_144398082.1">
    <property type="nucleotide sequence ID" value="NZ_VJXW01000006.1"/>
</dbReference>
<evidence type="ECO:0000256" key="13">
    <source>
        <dbReference type="PIRSR" id="PIRSR001461-2"/>
    </source>
</evidence>
<dbReference type="PROSITE" id="PS01086">
    <property type="entry name" value="RIBUL_P_3_EPIMER_2"/>
    <property type="match status" value="1"/>
</dbReference>
<keyword evidence="8 10" id="KW-0479">Metal-binding</keyword>
<dbReference type="GO" id="GO:0046872">
    <property type="term" value="F:metal ion binding"/>
    <property type="evidence" value="ECO:0007669"/>
    <property type="project" value="UniProtKB-UniRule"/>
</dbReference>
<dbReference type="Proteomes" id="UP000319424">
    <property type="component" value="Unassembled WGS sequence"/>
</dbReference>
<dbReference type="CDD" id="cd00429">
    <property type="entry name" value="RPE"/>
    <property type="match status" value="1"/>
</dbReference>
<comment type="catalytic activity">
    <reaction evidence="1 10 11">
        <text>D-ribulose 5-phosphate = D-xylulose 5-phosphate</text>
        <dbReference type="Rhea" id="RHEA:13677"/>
        <dbReference type="ChEBI" id="CHEBI:57737"/>
        <dbReference type="ChEBI" id="CHEBI:58121"/>
        <dbReference type="EC" id="5.1.3.1"/>
    </reaction>
</comment>